<gene>
    <name evidence="2" type="ORF">NA56DRAFT_214592</name>
</gene>
<dbReference type="AlphaFoldDB" id="A0A2J6PYH9"/>
<dbReference type="OrthoDB" id="5362512at2759"/>
<evidence type="ECO:0000259" key="1">
    <source>
        <dbReference type="Pfam" id="PF06985"/>
    </source>
</evidence>
<dbReference type="Pfam" id="PF06985">
    <property type="entry name" value="HET"/>
    <property type="match status" value="1"/>
</dbReference>
<dbReference type="PANTHER" id="PTHR33112">
    <property type="entry name" value="DOMAIN PROTEIN, PUTATIVE-RELATED"/>
    <property type="match status" value="1"/>
</dbReference>
<protein>
    <submittedName>
        <fullName evidence="2">HET-domain-containing protein</fullName>
    </submittedName>
</protein>
<proteinExistence type="predicted"/>
<evidence type="ECO:0000313" key="3">
    <source>
        <dbReference type="Proteomes" id="UP000235672"/>
    </source>
</evidence>
<dbReference type="PANTHER" id="PTHR33112:SF10">
    <property type="entry name" value="TOL"/>
    <property type="match status" value="1"/>
</dbReference>
<name>A0A2J6PYH9_9HELO</name>
<keyword evidence="3" id="KW-1185">Reference proteome</keyword>
<feature type="domain" description="Heterokaryon incompatibility" evidence="1">
    <location>
        <begin position="216"/>
        <end position="361"/>
    </location>
</feature>
<accession>A0A2J6PYH9</accession>
<evidence type="ECO:0000313" key="2">
    <source>
        <dbReference type="EMBL" id="PMD19087.1"/>
    </source>
</evidence>
<dbReference type="EMBL" id="KZ613491">
    <property type="protein sequence ID" value="PMD19087.1"/>
    <property type="molecule type" value="Genomic_DNA"/>
</dbReference>
<reference evidence="2 3" key="1">
    <citation type="submission" date="2016-05" db="EMBL/GenBank/DDBJ databases">
        <title>A degradative enzymes factory behind the ericoid mycorrhizal symbiosis.</title>
        <authorList>
            <consortium name="DOE Joint Genome Institute"/>
            <person name="Martino E."/>
            <person name="Morin E."/>
            <person name="Grelet G."/>
            <person name="Kuo A."/>
            <person name="Kohler A."/>
            <person name="Daghino S."/>
            <person name="Barry K."/>
            <person name="Choi C."/>
            <person name="Cichocki N."/>
            <person name="Clum A."/>
            <person name="Copeland A."/>
            <person name="Hainaut M."/>
            <person name="Haridas S."/>
            <person name="Labutti K."/>
            <person name="Lindquist E."/>
            <person name="Lipzen A."/>
            <person name="Khouja H.-R."/>
            <person name="Murat C."/>
            <person name="Ohm R."/>
            <person name="Olson A."/>
            <person name="Spatafora J."/>
            <person name="Veneault-Fourrey C."/>
            <person name="Henrissat B."/>
            <person name="Grigoriev I."/>
            <person name="Martin F."/>
            <person name="Perotto S."/>
        </authorList>
    </citation>
    <scope>NUCLEOTIDE SEQUENCE [LARGE SCALE GENOMIC DNA]</scope>
    <source>
        <strain evidence="2 3">UAMH 7357</strain>
    </source>
</reference>
<dbReference type="Proteomes" id="UP000235672">
    <property type="component" value="Unassembled WGS sequence"/>
</dbReference>
<organism evidence="2 3">
    <name type="scientific">Hyaloscypha hepaticicola</name>
    <dbReference type="NCBI Taxonomy" id="2082293"/>
    <lineage>
        <taxon>Eukaryota</taxon>
        <taxon>Fungi</taxon>
        <taxon>Dikarya</taxon>
        <taxon>Ascomycota</taxon>
        <taxon>Pezizomycotina</taxon>
        <taxon>Leotiomycetes</taxon>
        <taxon>Helotiales</taxon>
        <taxon>Hyaloscyphaceae</taxon>
        <taxon>Hyaloscypha</taxon>
    </lineage>
</organism>
<dbReference type="InterPro" id="IPR010730">
    <property type="entry name" value="HET"/>
</dbReference>
<sequence length="709" mass="80930">MSSLYIQSSQSMTSERPMICNDCIRTLDEADKNYGFMPFPKHMARLSTLTRMANELPVACHLCAYICHHIYQEAAVPNEDLGVQLHVDKSYIHVEFLASLKIEFAETVSTERVLPGDQWLSNIRRRKLLFDVVRRQTILPLSLIGTTPLDARNTSSSSCQILAKSWMNVCKTSHATCNHSSSSWYPTRLLDLRVSSQNSLQLRLIHSASTEVQGNYITLSHCWGNKIFRTLTTSNIADMESGIFFKDLPKLFQEAIQITRWFGVEYLWIDSYCIIQDSPNDWRHESAMMGKVYKHALLNISADMASNSSETCFADRNPMSFQPFPLNLLSKSDTYLVPESAQLLHTLNFSPLARRAWVVQERVLAPRVLHFTSQQLIWECGEFFACETYPGGMPATFDHLTPKRYMSRLSVHRGFQSWGVRQAWDYIIRDYSRCFLTKPEDKLVALSGIAKEFQSRIWSDKYLAGLWEADLYHTLLWHVDSANRSNFPSSRPAFYRAPTWSWLSIDGPVSPASEQFFYYHWSVIDADVSLKGEDPTGEVKAGSIKLRGLLRPVSLPRRIGAGLNSRRIAVDGEDMLFDDSIEYIEDVLDESPQEDGFVLLIRSYRQGGVKHLEGLVLKETEEQNTYRRLGWFCAHSDSATLAMRYKLRPGGPRLGNPWAGLFASRGDDGNGSDGELDELEAEQNNIYDLDPDHDTRRFERLREASITIV</sequence>
<dbReference type="STRING" id="1745343.A0A2J6PYH9"/>